<organism evidence="3 4">
    <name type="scientific">Pseudaminobacter soli</name>
    <name type="common">ex Li et al. 2025</name>
    <dbReference type="NCBI Taxonomy" id="1295366"/>
    <lineage>
        <taxon>Bacteria</taxon>
        <taxon>Pseudomonadati</taxon>
        <taxon>Pseudomonadota</taxon>
        <taxon>Alphaproteobacteria</taxon>
        <taxon>Hyphomicrobiales</taxon>
        <taxon>Phyllobacteriaceae</taxon>
        <taxon>Pseudaminobacter</taxon>
    </lineage>
</organism>
<evidence type="ECO:0000313" key="3">
    <source>
        <dbReference type="EMBL" id="PSJ57348.1"/>
    </source>
</evidence>
<comment type="caution">
    <text evidence="3">The sequence shown here is derived from an EMBL/GenBank/DDBJ whole genome shotgun (WGS) entry which is preliminary data.</text>
</comment>
<keyword evidence="4" id="KW-1185">Reference proteome</keyword>
<dbReference type="PANTHER" id="PTHR10579">
    <property type="entry name" value="CALCIUM-ACTIVATED CHLORIDE CHANNEL REGULATOR"/>
    <property type="match status" value="1"/>
</dbReference>
<dbReference type="PANTHER" id="PTHR10579:SF43">
    <property type="entry name" value="ZINC FINGER (C3HC4-TYPE RING FINGER) FAMILY PROTEIN"/>
    <property type="match status" value="1"/>
</dbReference>
<accession>A0A2P7S4F1</accession>
<dbReference type="InterPro" id="IPR036465">
    <property type="entry name" value="vWFA_dom_sf"/>
</dbReference>
<name>A0A2P7S4F1_9HYPH</name>
<protein>
    <recommendedName>
        <fullName evidence="2">VWFA domain-containing protein</fullName>
    </recommendedName>
</protein>
<dbReference type="Proteomes" id="UP000240653">
    <property type="component" value="Unassembled WGS sequence"/>
</dbReference>
<feature type="domain" description="VWFA" evidence="2">
    <location>
        <begin position="33"/>
        <end position="210"/>
    </location>
</feature>
<dbReference type="AlphaFoldDB" id="A0A2P7S4F1"/>
<feature type="signal peptide" evidence="1">
    <location>
        <begin position="1"/>
        <end position="26"/>
    </location>
</feature>
<dbReference type="InterPro" id="IPR002035">
    <property type="entry name" value="VWF_A"/>
</dbReference>
<dbReference type="Pfam" id="PF13519">
    <property type="entry name" value="VWA_2"/>
    <property type="match status" value="1"/>
</dbReference>
<proteinExistence type="predicted"/>
<reference evidence="3 4" key="1">
    <citation type="submission" date="2018-03" db="EMBL/GenBank/DDBJ databases">
        <title>The draft genome of Mesorhizobium soli JCM 19897.</title>
        <authorList>
            <person name="Li L."/>
            <person name="Liu L."/>
            <person name="Liang L."/>
            <person name="Wang T."/>
            <person name="Zhang X."/>
        </authorList>
    </citation>
    <scope>NUCLEOTIDE SEQUENCE [LARGE SCALE GENOMIC DNA]</scope>
    <source>
        <strain evidence="3 4">JCM 19897</strain>
    </source>
</reference>
<evidence type="ECO:0000256" key="1">
    <source>
        <dbReference type="SAM" id="SignalP"/>
    </source>
</evidence>
<dbReference type="Gene3D" id="3.40.50.410">
    <property type="entry name" value="von Willebrand factor, type A domain"/>
    <property type="match status" value="1"/>
</dbReference>
<gene>
    <name evidence="3" type="ORF">C7I85_22410</name>
</gene>
<evidence type="ECO:0000259" key="2">
    <source>
        <dbReference type="PROSITE" id="PS50234"/>
    </source>
</evidence>
<evidence type="ECO:0000313" key="4">
    <source>
        <dbReference type="Proteomes" id="UP000240653"/>
    </source>
</evidence>
<dbReference type="SMART" id="SM00327">
    <property type="entry name" value="VWA"/>
    <property type="match status" value="1"/>
</dbReference>
<dbReference type="InterPro" id="IPR051266">
    <property type="entry name" value="CLCR"/>
</dbReference>
<sequence>MPATRDASMRSSLLAFLIMLAMGAFARADQPAPSVIILDASGSMAAREPDGDTKLDAARRVVTETLAKWPAGGELALIAYGHRRKSDCADIETLVEMGPVSASEVQQKLKPLRARGKTPLSQSLSQAAKLLPANGGSIILVSDGIETCNADPCAVASELRKTNPSLIIHVVGFGLAKGEATQLSCIAENGGGKFFDVGSASQLTQSLDTIKEEIAAAPVVSEPAPQPAPPTEPAPVPEPPHIVRVGLAAVAQGLGPIVDAPVRWEVKDDKHETVFAGESRALSLDLAAGTYEVVASAANAQGKASVIVTGEEGKTYEVEVPAGRLDLALAANKSAAPFGDLEAAGVQWTLEPDEGQGKVEIPSLARPSLLLAPGRYKIGAKLKGLEATALATVVPGAPAAVTLDFRLGTVVLEAAFDGEAETLDDAAMLSWRIGEGDRAQTISGQARPRLVLPEGRYPVTLSIAGADVPASAEVSAAEERVARVVVGGGELALSARLGPQAPPIDDWRDAFWTLEPAQALSPAKTIEIQQAAPNAPLPPGRWHIGLKSGTVTVEKEVMVAPGSKTALDFDLGGSRLTASATPAAGERAANTVYSVFALDATDTPATDAIYEVGSSEDMSTILPAGKWRVVASDSDGRAGQADIELGIGEERSLDLKLE</sequence>
<dbReference type="OrthoDB" id="9783818at2"/>
<dbReference type="SUPFAM" id="SSF53300">
    <property type="entry name" value="vWA-like"/>
    <property type="match status" value="1"/>
</dbReference>
<keyword evidence="1" id="KW-0732">Signal</keyword>
<feature type="chain" id="PRO_5015203903" description="VWFA domain-containing protein" evidence="1">
    <location>
        <begin position="27"/>
        <end position="658"/>
    </location>
</feature>
<dbReference type="EMBL" id="PXYL01000014">
    <property type="protein sequence ID" value="PSJ57348.1"/>
    <property type="molecule type" value="Genomic_DNA"/>
</dbReference>
<dbReference type="PROSITE" id="PS50234">
    <property type="entry name" value="VWFA"/>
    <property type="match status" value="1"/>
</dbReference>